<dbReference type="PANTHER" id="PTHR43280:SF2">
    <property type="entry name" value="HTH-TYPE TRANSCRIPTIONAL REGULATOR EXSA"/>
    <property type="match status" value="1"/>
</dbReference>
<dbReference type="PROSITE" id="PS51257">
    <property type="entry name" value="PROKAR_LIPOPROTEIN"/>
    <property type="match status" value="1"/>
</dbReference>
<keyword evidence="3" id="KW-0804">Transcription</keyword>
<dbReference type="Pfam" id="PF12833">
    <property type="entry name" value="HTH_18"/>
    <property type="match status" value="1"/>
</dbReference>
<dbReference type="SUPFAM" id="SSF46689">
    <property type="entry name" value="Homeodomain-like"/>
    <property type="match status" value="1"/>
</dbReference>
<proteinExistence type="predicted"/>
<dbReference type="GO" id="GO:0043565">
    <property type="term" value="F:sequence-specific DNA binding"/>
    <property type="evidence" value="ECO:0007669"/>
    <property type="project" value="InterPro"/>
</dbReference>
<reference evidence="6" key="1">
    <citation type="submission" date="2023-02" db="EMBL/GenBank/DDBJ databases">
        <title>Pathogen: clinical or host-associated sample.</title>
        <authorList>
            <person name="Hergert J."/>
            <person name="Casey R."/>
            <person name="Wagner J."/>
            <person name="Young E.L."/>
            <person name="Oakeson K.F."/>
        </authorList>
    </citation>
    <scope>NUCLEOTIDE SEQUENCE</scope>
    <source>
        <strain evidence="6">2022CK-00830</strain>
    </source>
</reference>
<feature type="transmembrane region" description="Helical" evidence="4">
    <location>
        <begin position="12"/>
        <end position="33"/>
    </location>
</feature>
<protein>
    <submittedName>
        <fullName evidence="6">Helix-turn-helix domain-containing protein</fullName>
    </submittedName>
</protein>
<keyword evidence="4" id="KW-0812">Transmembrane</keyword>
<sequence>MRWIWARKRSLYFKIFVSFLTLILLFGCFYVLIYKMFRNGLEQEIMRSSQTQTENTAERFAQHFERIQILLFDLYHNPDLISFNNELKRYGIDGANFLKAKEVIEEIRRESYNPLFMVQDVIVHLDQAELAFGKSGSSSNEYMFERFYHNVNYSLSDWQAELNQENSFQMLPASTFDLAAKNIESKKLLPYVFHYPDTSYQLVAMIDIEQAADAFYGTTAGEGNLMLMDEAGNTLYSRNEGTQADQIPPFAEGESMVKHNGVYYFKTTGSDGLTYITSTPDTQITVQLQHLSKYLLLVFVASLAVAVIAAIVLSRKLHSPVKQMLSSLLDRTSGGAAASEHEIRNNSNSAGQIWEYDLIHSRIQQLQKEKESIIHRMKEQKAALQSYTYMNQLKNINTDINEWSDFLNSSGRFHIVYYDIRFRQAGIKAREEMGRVIRHLLEHIHLISSECVQDTHTFQLESDEIVSVLKGASSQDLSLLLERIKQTFDADHEHYIVTVGVSPLVADASGFNDAYQRLRNLSSQAYIAEETQIIFEERELPELPPLSSIMQKNLHQALQSGDEERAMELIQELLVPFYEQGAGVQQFQEYAHLIAVKLMESTKELLPGEDSFPALKLWIEGIKHCHTLADYHQSFLSFVHAACALTRKRQDLSSEPLVVMFYEIIQHKYMEDISLDYLSDKLNLSSAYLSAYIKEKTGMNFSEHLQGVRMSKACELLVTTDLNVNEISQLVGYHNITSFNRSFKKLTNMTPGAYRKQHVLQEHKRSIG</sequence>
<keyword evidence="1" id="KW-0805">Transcription regulation</keyword>
<dbReference type="Gene3D" id="1.10.10.60">
    <property type="entry name" value="Homeodomain-like"/>
    <property type="match status" value="2"/>
</dbReference>
<keyword evidence="2" id="KW-0238">DNA-binding</keyword>
<accession>A0AAX3N4U6</accession>
<evidence type="ECO:0000256" key="3">
    <source>
        <dbReference type="ARBA" id="ARBA00023163"/>
    </source>
</evidence>
<dbReference type="InterPro" id="IPR009057">
    <property type="entry name" value="Homeodomain-like_sf"/>
</dbReference>
<gene>
    <name evidence="6" type="ORF">PUW23_11330</name>
</gene>
<dbReference type="InterPro" id="IPR018060">
    <property type="entry name" value="HTH_AraC"/>
</dbReference>
<organism evidence="6 7">
    <name type="scientific">Paenibacillus urinalis</name>
    <dbReference type="NCBI Taxonomy" id="521520"/>
    <lineage>
        <taxon>Bacteria</taxon>
        <taxon>Bacillati</taxon>
        <taxon>Bacillota</taxon>
        <taxon>Bacilli</taxon>
        <taxon>Bacillales</taxon>
        <taxon>Paenibacillaceae</taxon>
        <taxon>Paenibacillus</taxon>
    </lineage>
</organism>
<evidence type="ECO:0000259" key="5">
    <source>
        <dbReference type="PROSITE" id="PS01124"/>
    </source>
</evidence>
<dbReference type="InterPro" id="IPR018062">
    <property type="entry name" value="HTH_AraC-typ_CS"/>
</dbReference>
<evidence type="ECO:0000313" key="7">
    <source>
        <dbReference type="Proteomes" id="UP001220962"/>
    </source>
</evidence>
<dbReference type="GO" id="GO:0003700">
    <property type="term" value="F:DNA-binding transcription factor activity"/>
    <property type="evidence" value="ECO:0007669"/>
    <property type="project" value="InterPro"/>
</dbReference>
<evidence type="ECO:0000256" key="4">
    <source>
        <dbReference type="SAM" id="Phobius"/>
    </source>
</evidence>
<dbReference type="RefSeq" id="WP_274359850.1">
    <property type="nucleotide sequence ID" value="NZ_CP118101.1"/>
</dbReference>
<keyword evidence="4" id="KW-1133">Transmembrane helix</keyword>
<dbReference type="AlphaFoldDB" id="A0AAX3N4U6"/>
<evidence type="ECO:0000256" key="1">
    <source>
        <dbReference type="ARBA" id="ARBA00023015"/>
    </source>
</evidence>
<dbReference type="Proteomes" id="UP001220962">
    <property type="component" value="Chromosome"/>
</dbReference>
<name>A0AAX3N4U6_9BACL</name>
<dbReference type="EMBL" id="CP118101">
    <property type="protein sequence ID" value="WDH84761.1"/>
    <property type="molecule type" value="Genomic_DNA"/>
</dbReference>
<dbReference type="SMART" id="SM00342">
    <property type="entry name" value="HTH_ARAC"/>
    <property type="match status" value="1"/>
</dbReference>
<keyword evidence="4" id="KW-0472">Membrane</keyword>
<feature type="domain" description="HTH araC/xylS-type" evidence="5">
    <location>
        <begin position="659"/>
        <end position="757"/>
    </location>
</feature>
<feature type="transmembrane region" description="Helical" evidence="4">
    <location>
        <begin position="294"/>
        <end position="314"/>
    </location>
</feature>
<dbReference type="PANTHER" id="PTHR43280">
    <property type="entry name" value="ARAC-FAMILY TRANSCRIPTIONAL REGULATOR"/>
    <property type="match status" value="1"/>
</dbReference>
<evidence type="ECO:0000256" key="2">
    <source>
        <dbReference type="ARBA" id="ARBA00023125"/>
    </source>
</evidence>
<evidence type="ECO:0000313" key="6">
    <source>
        <dbReference type="EMBL" id="WDH84761.1"/>
    </source>
</evidence>
<dbReference type="PROSITE" id="PS01124">
    <property type="entry name" value="HTH_ARAC_FAMILY_2"/>
    <property type="match status" value="1"/>
</dbReference>
<dbReference type="PROSITE" id="PS00041">
    <property type="entry name" value="HTH_ARAC_FAMILY_1"/>
    <property type="match status" value="1"/>
</dbReference>